<dbReference type="GO" id="GO:0030170">
    <property type="term" value="F:pyridoxal phosphate binding"/>
    <property type="evidence" value="ECO:0007669"/>
    <property type="project" value="InterPro"/>
</dbReference>
<dbReference type="PIRSF" id="PIRSF001434">
    <property type="entry name" value="CGS"/>
    <property type="match status" value="1"/>
</dbReference>
<keyword evidence="2 3" id="KW-0663">Pyridoxal phosphate</keyword>
<sequence length="401" mass="42128">MVSRLPALRLARRLCHQLPPPPPGSPTAAQHADAHTPSSTAFDVAPPLSLSTTFSASPSGHVYSRVSSPTRDRAEALLGAIESAPGVPAHAVLYSSGLAATFALLARLLPRRIAISGGYHGTHLAVEQLRRIAGGERFEAVPLPPPHGVGDALCEGDVIWLETPRNPDCHVSDIAAYAHAARTASALLVVDGTFAPPPLQRPLSLGAHAVMHSTTKSLSGHSDAVGGALCVQDASLAATLRHERAALGSSPGALEPWLLLRSLRTLHLRVARQSDSAAAVAAYLHAASHDASHPLYGKVGSVRHPSLPSDVGHAIATRQMVGGYGGCLAVELCSEAMARALPARLVYFRDATSLGGVESLIEWRRKYDDQVSPCLLRISVGLEDPHDLIEDLRRAILASPA</sequence>
<dbReference type="EMBL" id="JBGBPQ010000027">
    <property type="protein sequence ID" value="KAL1498742.1"/>
    <property type="molecule type" value="Genomic_DNA"/>
</dbReference>
<evidence type="ECO:0000313" key="7">
    <source>
        <dbReference type="Proteomes" id="UP001515480"/>
    </source>
</evidence>
<evidence type="ECO:0008006" key="8">
    <source>
        <dbReference type="Google" id="ProtNLM"/>
    </source>
</evidence>
<gene>
    <name evidence="6" type="ORF">AB1Y20_014052</name>
</gene>
<reference evidence="6 7" key="1">
    <citation type="journal article" date="2024" name="Science">
        <title>Giant polyketide synthase enzymes in the biosynthesis of giant marine polyether toxins.</title>
        <authorList>
            <person name="Fallon T.R."/>
            <person name="Shende V.V."/>
            <person name="Wierzbicki I.H."/>
            <person name="Pendleton A.L."/>
            <person name="Watervoot N.F."/>
            <person name="Auber R.P."/>
            <person name="Gonzalez D.J."/>
            <person name="Wisecaver J.H."/>
            <person name="Moore B.S."/>
        </authorList>
    </citation>
    <scope>NUCLEOTIDE SEQUENCE [LARGE SCALE GENOMIC DNA]</scope>
    <source>
        <strain evidence="6 7">12B1</strain>
    </source>
</reference>
<name>A0AB34IH25_PRYPA</name>
<evidence type="ECO:0000256" key="1">
    <source>
        <dbReference type="ARBA" id="ARBA00001933"/>
    </source>
</evidence>
<dbReference type="GO" id="GO:0005737">
    <property type="term" value="C:cytoplasm"/>
    <property type="evidence" value="ECO:0007669"/>
    <property type="project" value="TreeGrafter"/>
</dbReference>
<dbReference type="GO" id="GO:0016846">
    <property type="term" value="F:carbon-sulfur lyase activity"/>
    <property type="evidence" value="ECO:0007669"/>
    <property type="project" value="TreeGrafter"/>
</dbReference>
<accession>A0AB34IH25</accession>
<protein>
    <recommendedName>
        <fullName evidence="8">Cystathionine gamma-synthase</fullName>
    </recommendedName>
</protein>
<evidence type="ECO:0000256" key="2">
    <source>
        <dbReference type="ARBA" id="ARBA00022898"/>
    </source>
</evidence>
<dbReference type="Pfam" id="PF01053">
    <property type="entry name" value="Cys_Met_Meta_PP"/>
    <property type="match status" value="1"/>
</dbReference>
<dbReference type="PANTHER" id="PTHR11808">
    <property type="entry name" value="TRANS-SULFURATION ENZYME FAMILY MEMBER"/>
    <property type="match status" value="1"/>
</dbReference>
<dbReference type="Gene3D" id="3.90.1150.10">
    <property type="entry name" value="Aspartate Aminotransferase, domain 1"/>
    <property type="match status" value="1"/>
</dbReference>
<comment type="caution">
    <text evidence="6">The sequence shown here is derived from an EMBL/GenBank/DDBJ whole genome shotgun (WGS) entry which is preliminary data.</text>
</comment>
<dbReference type="Proteomes" id="UP001515480">
    <property type="component" value="Unassembled WGS sequence"/>
</dbReference>
<organism evidence="6 7">
    <name type="scientific">Prymnesium parvum</name>
    <name type="common">Toxic golden alga</name>
    <dbReference type="NCBI Taxonomy" id="97485"/>
    <lineage>
        <taxon>Eukaryota</taxon>
        <taxon>Haptista</taxon>
        <taxon>Haptophyta</taxon>
        <taxon>Prymnesiophyceae</taxon>
        <taxon>Prymnesiales</taxon>
        <taxon>Prymnesiaceae</taxon>
        <taxon>Prymnesium</taxon>
    </lineage>
</organism>
<feature type="modified residue" description="N6-(pyridoxal phosphate)lysine" evidence="3">
    <location>
        <position position="216"/>
    </location>
</feature>
<dbReference type="InterPro" id="IPR015424">
    <property type="entry name" value="PyrdxlP-dep_Trfase"/>
</dbReference>
<feature type="region of interest" description="Disordered" evidence="5">
    <location>
        <begin position="15"/>
        <end position="42"/>
    </location>
</feature>
<comment type="cofactor">
    <cofactor evidence="1 4">
        <name>pyridoxal 5'-phosphate</name>
        <dbReference type="ChEBI" id="CHEBI:597326"/>
    </cofactor>
</comment>
<dbReference type="GO" id="GO:0019346">
    <property type="term" value="P:transsulfuration"/>
    <property type="evidence" value="ECO:0007669"/>
    <property type="project" value="InterPro"/>
</dbReference>
<evidence type="ECO:0000256" key="5">
    <source>
        <dbReference type="SAM" id="MobiDB-lite"/>
    </source>
</evidence>
<dbReference type="InterPro" id="IPR000277">
    <property type="entry name" value="Cys/Met-Metab_PyrdxlP-dep_enz"/>
</dbReference>
<evidence type="ECO:0000313" key="6">
    <source>
        <dbReference type="EMBL" id="KAL1498742.1"/>
    </source>
</evidence>
<dbReference type="AlphaFoldDB" id="A0AB34IH25"/>
<dbReference type="Gene3D" id="3.40.640.10">
    <property type="entry name" value="Type I PLP-dependent aspartate aminotransferase-like (Major domain)"/>
    <property type="match status" value="1"/>
</dbReference>
<dbReference type="SUPFAM" id="SSF53383">
    <property type="entry name" value="PLP-dependent transferases"/>
    <property type="match status" value="1"/>
</dbReference>
<comment type="similarity">
    <text evidence="4">Belongs to the trans-sulfuration enzymes family.</text>
</comment>
<dbReference type="InterPro" id="IPR015422">
    <property type="entry name" value="PyrdxlP-dep_Trfase_small"/>
</dbReference>
<dbReference type="PANTHER" id="PTHR11808:SF35">
    <property type="entry name" value="CYSTATHIONINE GAMMA-SYNTHASE (AFU_ORTHOLOGUE AFUA_7G01590)"/>
    <property type="match status" value="1"/>
</dbReference>
<dbReference type="InterPro" id="IPR015421">
    <property type="entry name" value="PyrdxlP-dep_Trfase_major"/>
</dbReference>
<keyword evidence="7" id="KW-1185">Reference proteome</keyword>
<evidence type="ECO:0000256" key="4">
    <source>
        <dbReference type="RuleBase" id="RU362118"/>
    </source>
</evidence>
<proteinExistence type="inferred from homology"/>
<evidence type="ECO:0000256" key="3">
    <source>
        <dbReference type="PIRSR" id="PIRSR001434-2"/>
    </source>
</evidence>